<dbReference type="Proteomes" id="UP000887576">
    <property type="component" value="Unplaced"/>
</dbReference>
<organism evidence="1 2">
    <name type="scientific">Panagrolaimus sp. JU765</name>
    <dbReference type="NCBI Taxonomy" id="591449"/>
    <lineage>
        <taxon>Eukaryota</taxon>
        <taxon>Metazoa</taxon>
        <taxon>Ecdysozoa</taxon>
        <taxon>Nematoda</taxon>
        <taxon>Chromadorea</taxon>
        <taxon>Rhabditida</taxon>
        <taxon>Tylenchina</taxon>
        <taxon>Panagrolaimomorpha</taxon>
        <taxon>Panagrolaimoidea</taxon>
        <taxon>Panagrolaimidae</taxon>
        <taxon>Panagrolaimus</taxon>
    </lineage>
</organism>
<sequence>MVYKLYYFDFRGLGETARLLFHAAGQEFEDVRFNPEQWPEYKAQSPTGKAPFLEVDGHTIVESFAIYRFLANRFGYAGKDEFEKALVDSTADFFRNATTDTRMYLIVTAGRAEGDKDALYKEKFLPALEKTFPYIEQVLKKSGSGFIAPSGLTWADLFIVESLTTMLNLAPQVAEKYPFVADYKKRVHEHPKIKDYVASRKPTSSLSEHL</sequence>
<proteinExistence type="predicted"/>
<reference evidence="2" key="1">
    <citation type="submission" date="2022-11" db="UniProtKB">
        <authorList>
            <consortium name="WormBaseParasite"/>
        </authorList>
    </citation>
    <scope>IDENTIFICATION</scope>
</reference>
<accession>A0AC34R6Z5</accession>
<evidence type="ECO:0000313" key="1">
    <source>
        <dbReference type="Proteomes" id="UP000887576"/>
    </source>
</evidence>
<name>A0AC34R6Z5_9BILA</name>
<evidence type="ECO:0000313" key="2">
    <source>
        <dbReference type="WBParaSite" id="JU765_v2.g3900.t1"/>
    </source>
</evidence>
<protein>
    <submittedName>
        <fullName evidence="2">Glutathione S-transferase</fullName>
    </submittedName>
</protein>
<dbReference type="WBParaSite" id="JU765_v2.g3900.t1">
    <property type="protein sequence ID" value="JU765_v2.g3900.t1"/>
    <property type="gene ID" value="JU765_v2.g3900"/>
</dbReference>